<keyword evidence="2" id="KW-1185">Reference proteome</keyword>
<dbReference type="OrthoDB" id="5119462at2"/>
<organism evidence="1 2">
    <name type="scientific">Frondihabitans australicus</name>
    <dbReference type="NCBI Taxonomy" id="386892"/>
    <lineage>
        <taxon>Bacteria</taxon>
        <taxon>Bacillati</taxon>
        <taxon>Actinomycetota</taxon>
        <taxon>Actinomycetes</taxon>
        <taxon>Micrococcales</taxon>
        <taxon>Microbacteriaceae</taxon>
        <taxon>Frondihabitans</taxon>
    </lineage>
</organism>
<name>A0A495IG10_9MICO</name>
<dbReference type="AlphaFoldDB" id="A0A495IG10"/>
<comment type="caution">
    <text evidence="1">The sequence shown here is derived from an EMBL/GenBank/DDBJ whole genome shotgun (WGS) entry which is preliminary data.</text>
</comment>
<protein>
    <submittedName>
        <fullName evidence="1">Uncharacterized protein</fullName>
    </submittedName>
</protein>
<accession>A0A495IG10</accession>
<dbReference type="EMBL" id="RBKS01000001">
    <property type="protein sequence ID" value="RKR74937.1"/>
    <property type="molecule type" value="Genomic_DNA"/>
</dbReference>
<evidence type="ECO:0000313" key="1">
    <source>
        <dbReference type="EMBL" id="RKR74937.1"/>
    </source>
</evidence>
<dbReference type="Proteomes" id="UP000280008">
    <property type="component" value="Unassembled WGS sequence"/>
</dbReference>
<reference evidence="1 2" key="1">
    <citation type="submission" date="2018-10" db="EMBL/GenBank/DDBJ databases">
        <title>Sequencing the genomes of 1000 actinobacteria strains.</title>
        <authorList>
            <person name="Klenk H.-P."/>
        </authorList>
    </citation>
    <scope>NUCLEOTIDE SEQUENCE [LARGE SCALE GENOMIC DNA]</scope>
    <source>
        <strain evidence="1 2">DSM 17894</strain>
    </source>
</reference>
<proteinExistence type="predicted"/>
<gene>
    <name evidence="1" type="ORF">C8E83_2071</name>
</gene>
<dbReference type="RefSeq" id="WP_121369792.1">
    <property type="nucleotide sequence ID" value="NZ_RBKS01000001.1"/>
</dbReference>
<sequence>MPHIVFAGARLGLTAAQAVDLKARLKEAALSAEPLEFTLMGPEGRAVWLLWTPGAPIVISDTDVPSMPEFPLPDFSALGLPGFPGEPPTPPRRVGF</sequence>
<evidence type="ECO:0000313" key="2">
    <source>
        <dbReference type="Proteomes" id="UP000280008"/>
    </source>
</evidence>